<gene>
    <name evidence="4" type="ORF">JOF56_003162</name>
</gene>
<feature type="compositionally biased region" description="Basic and acidic residues" evidence="2">
    <location>
        <begin position="356"/>
        <end position="365"/>
    </location>
</feature>
<dbReference type="InterPro" id="IPR000030">
    <property type="entry name" value="PPE_dom"/>
</dbReference>
<proteinExistence type="inferred from homology"/>
<organism evidence="4 5">
    <name type="scientific">Kibdelosporangium banguiense</name>
    <dbReference type="NCBI Taxonomy" id="1365924"/>
    <lineage>
        <taxon>Bacteria</taxon>
        <taxon>Bacillati</taxon>
        <taxon>Actinomycetota</taxon>
        <taxon>Actinomycetes</taxon>
        <taxon>Pseudonocardiales</taxon>
        <taxon>Pseudonocardiaceae</taxon>
        <taxon>Kibdelosporangium</taxon>
    </lineage>
</organism>
<comment type="similarity">
    <text evidence="1">Belongs to the mycobacterial PPE family.</text>
</comment>
<evidence type="ECO:0000259" key="3">
    <source>
        <dbReference type="Pfam" id="PF00823"/>
    </source>
</evidence>
<evidence type="ECO:0000313" key="4">
    <source>
        <dbReference type="EMBL" id="MBP2322777.1"/>
    </source>
</evidence>
<dbReference type="Proteomes" id="UP001519332">
    <property type="component" value="Unassembled WGS sequence"/>
</dbReference>
<comment type="caution">
    <text evidence="4">The sequence shown here is derived from an EMBL/GenBank/DDBJ whole genome shotgun (WGS) entry which is preliminary data.</text>
</comment>
<dbReference type="InterPro" id="IPR038332">
    <property type="entry name" value="PPE_sf"/>
</dbReference>
<feature type="region of interest" description="Disordered" evidence="2">
    <location>
        <begin position="247"/>
        <end position="386"/>
    </location>
</feature>
<feature type="domain" description="PPE" evidence="3">
    <location>
        <begin position="21"/>
        <end position="168"/>
    </location>
</feature>
<dbReference type="SUPFAM" id="SSF140459">
    <property type="entry name" value="PE/PPE dimer-like"/>
    <property type="match status" value="1"/>
</dbReference>
<evidence type="ECO:0000313" key="5">
    <source>
        <dbReference type="Proteomes" id="UP001519332"/>
    </source>
</evidence>
<dbReference type="RefSeq" id="WP_209638455.1">
    <property type="nucleotide sequence ID" value="NZ_JAGINW010000001.1"/>
</dbReference>
<accession>A0ABS4TED3</accession>
<dbReference type="EMBL" id="JAGINW010000001">
    <property type="protein sequence ID" value="MBP2322777.1"/>
    <property type="molecule type" value="Genomic_DNA"/>
</dbReference>
<evidence type="ECO:0000256" key="1">
    <source>
        <dbReference type="ARBA" id="ARBA00010652"/>
    </source>
</evidence>
<sequence length="386" mass="40780">MTREDLEVTRWRGFTHAELYAQLHSGPGATASAVPSRRWADLATTMQDISQDMTKAIADAKAMWAGAAANSAYAQLGEVAAWAGRTGDEAEKMRASVDQQADHIGRARAAMPAPGEEPTPQPDPAVAPVAQLLAMQKDHEVVERATTDAARRAFEVMEAYQNDTTSTTDALASFDESVDTSGHHGHNQRHRGGVLGFSEQTRLSGAGPDFTPTPDHHRNFWETPHSRGGQTVSQAGAQFLPMTESRFQPATPLQPGVAAGADPLGSPVAATPRREPSARKGSITGKLPVTASSLDAGPIPGAAPPAGSHVSPAAATSPAGSSSERLVPRRGGEQLIPSQWADDAVEPANQAKRRRDRTEQEKITESVEGAEAEVPPPVIGNGPYRQ</sequence>
<feature type="compositionally biased region" description="Low complexity" evidence="2">
    <location>
        <begin position="296"/>
        <end position="323"/>
    </location>
</feature>
<dbReference type="Pfam" id="PF00823">
    <property type="entry name" value="PPE"/>
    <property type="match status" value="1"/>
</dbReference>
<dbReference type="Gene3D" id="1.20.1260.20">
    <property type="entry name" value="PPE superfamily"/>
    <property type="match status" value="1"/>
</dbReference>
<keyword evidence="5" id="KW-1185">Reference proteome</keyword>
<evidence type="ECO:0000256" key="2">
    <source>
        <dbReference type="SAM" id="MobiDB-lite"/>
    </source>
</evidence>
<reference evidence="4 5" key="1">
    <citation type="submission" date="2021-03" db="EMBL/GenBank/DDBJ databases">
        <title>Sequencing the genomes of 1000 actinobacteria strains.</title>
        <authorList>
            <person name="Klenk H.-P."/>
        </authorList>
    </citation>
    <scope>NUCLEOTIDE SEQUENCE [LARGE SCALE GENOMIC DNA]</scope>
    <source>
        <strain evidence="4 5">DSM 46670</strain>
    </source>
</reference>
<protein>
    <recommendedName>
        <fullName evidence="3">PPE domain-containing protein</fullName>
    </recommendedName>
</protein>
<name>A0ABS4TED3_9PSEU</name>